<comment type="caution">
    <text evidence="1">The sequence shown here is derived from an EMBL/GenBank/DDBJ whole genome shotgun (WGS) entry which is preliminary data.</text>
</comment>
<evidence type="ECO:0000313" key="2">
    <source>
        <dbReference type="Proteomes" id="UP000638732"/>
    </source>
</evidence>
<dbReference type="Pfam" id="PF14114">
    <property type="entry name" value="DUF4286"/>
    <property type="match status" value="1"/>
</dbReference>
<dbReference type="EMBL" id="WWEO01000043">
    <property type="protein sequence ID" value="NCD70535.1"/>
    <property type="molecule type" value="Genomic_DNA"/>
</dbReference>
<evidence type="ECO:0000313" key="1">
    <source>
        <dbReference type="EMBL" id="NCD70535.1"/>
    </source>
</evidence>
<reference evidence="1" key="1">
    <citation type="submission" date="2020-01" db="EMBL/GenBank/DDBJ databases">
        <authorList>
            <person name="Seo Y.L."/>
        </authorList>
    </citation>
    <scope>NUCLEOTIDE SEQUENCE</scope>
    <source>
        <strain evidence="1">R11</strain>
    </source>
</reference>
<accession>A0A965ZH04</accession>
<sequence length="100" mass="12022">MIIYNETFVVDDTIHEQWLAWVKENHIPNIIATGDFQSFQILRVLNSPNEGVTYCIQYFTDHVSKHEHFMLYHMNPIHIAHNQQFENRFVLFNTLMEQID</sequence>
<name>A0A965ZH04_9SPHI</name>
<keyword evidence="2" id="KW-1185">Reference proteome</keyword>
<dbReference type="AlphaFoldDB" id="A0A965ZH04"/>
<dbReference type="InterPro" id="IPR025563">
    <property type="entry name" value="DUF4286"/>
</dbReference>
<proteinExistence type="predicted"/>
<organism evidence="1 2">
    <name type="scientific">Mucilaginibacter agri</name>
    <dbReference type="NCBI Taxonomy" id="2695265"/>
    <lineage>
        <taxon>Bacteria</taxon>
        <taxon>Pseudomonadati</taxon>
        <taxon>Bacteroidota</taxon>
        <taxon>Sphingobacteriia</taxon>
        <taxon>Sphingobacteriales</taxon>
        <taxon>Sphingobacteriaceae</taxon>
        <taxon>Mucilaginibacter</taxon>
    </lineage>
</organism>
<gene>
    <name evidence="1" type="ORF">GSY63_14295</name>
</gene>
<reference evidence="1" key="2">
    <citation type="submission" date="2020-10" db="EMBL/GenBank/DDBJ databases">
        <title>Mucilaginibacter sp. nov., isolated from soil.</title>
        <authorList>
            <person name="Jeon C.O."/>
        </authorList>
    </citation>
    <scope>NUCLEOTIDE SEQUENCE</scope>
    <source>
        <strain evidence="1">R11</strain>
    </source>
</reference>
<protein>
    <submittedName>
        <fullName evidence="1">DUF4286 family protein</fullName>
    </submittedName>
</protein>
<dbReference type="Proteomes" id="UP000638732">
    <property type="component" value="Unassembled WGS sequence"/>
</dbReference>
<dbReference type="RefSeq" id="WP_166586507.1">
    <property type="nucleotide sequence ID" value="NZ_WWEO01000043.1"/>
</dbReference>